<dbReference type="EMBL" id="ML996706">
    <property type="protein sequence ID" value="KAF2396505.1"/>
    <property type="molecule type" value="Genomic_DNA"/>
</dbReference>
<dbReference type="OrthoDB" id="2107166at2759"/>
<accession>A0A6G1HL57</accession>
<feature type="region of interest" description="Disordered" evidence="1">
    <location>
        <begin position="114"/>
        <end position="235"/>
    </location>
</feature>
<name>A0A6G1HL57_9PEZI</name>
<keyword evidence="3" id="KW-1185">Reference proteome</keyword>
<feature type="compositionally biased region" description="Polar residues" evidence="1">
    <location>
        <begin position="117"/>
        <end position="127"/>
    </location>
</feature>
<feature type="compositionally biased region" description="Low complexity" evidence="1">
    <location>
        <begin position="187"/>
        <end position="197"/>
    </location>
</feature>
<evidence type="ECO:0000313" key="2">
    <source>
        <dbReference type="EMBL" id="KAF2396505.1"/>
    </source>
</evidence>
<dbReference type="AlphaFoldDB" id="A0A6G1HL57"/>
<reference evidence="2" key="1">
    <citation type="journal article" date="2020" name="Stud. Mycol.">
        <title>101 Dothideomycetes genomes: a test case for predicting lifestyles and emergence of pathogens.</title>
        <authorList>
            <person name="Haridas S."/>
            <person name="Albert R."/>
            <person name="Binder M."/>
            <person name="Bloem J."/>
            <person name="Labutti K."/>
            <person name="Salamov A."/>
            <person name="Andreopoulos B."/>
            <person name="Baker S."/>
            <person name="Barry K."/>
            <person name="Bills G."/>
            <person name="Bluhm B."/>
            <person name="Cannon C."/>
            <person name="Castanera R."/>
            <person name="Culley D."/>
            <person name="Daum C."/>
            <person name="Ezra D."/>
            <person name="Gonzalez J."/>
            <person name="Henrissat B."/>
            <person name="Kuo A."/>
            <person name="Liang C."/>
            <person name="Lipzen A."/>
            <person name="Lutzoni F."/>
            <person name="Magnuson J."/>
            <person name="Mondo S."/>
            <person name="Nolan M."/>
            <person name="Ohm R."/>
            <person name="Pangilinan J."/>
            <person name="Park H.-J."/>
            <person name="Ramirez L."/>
            <person name="Alfaro M."/>
            <person name="Sun H."/>
            <person name="Tritt A."/>
            <person name="Yoshinaga Y."/>
            <person name="Zwiers L.-H."/>
            <person name="Turgeon B."/>
            <person name="Goodwin S."/>
            <person name="Spatafora J."/>
            <person name="Crous P."/>
            <person name="Grigoriev I."/>
        </authorList>
    </citation>
    <scope>NUCLEOTIDE SEQUENCE</scope>
    <source>
        <strain evidence="2">CBS 262.69</strain>
    </source>
</reference>
<sequence length="300" mass="32113">MPRRWNYDDDDSSRLPHGMERLAYDEQTQKYTFRDVNDGSIWESETGSRYGQLTRVGGPVVLAQLREAERARALTSRPATASQVAASRAPTPARAPSPLPVFVQTSVLGGMLITRRPTPSTVPTLPTISPPMPERSVPTLSVPPSSPARAGVQLQDGPSPFPHRPTTPTPGTMDSALTPRATRNLASSPSSIVSDVSTIGPLTPRPQPISPTMASPSPSQVPLPPSSPAVPDSAVSSESFDGILRSFERERKASFASYLTESEASTTSRKSFASFRSGITKGWKKALHAVEAVCLSCPVR</sequence>
<proteinExistence type="predicted"/>
<feature type="region of interest" description="Disordered" evidence="1">
    <location>
        <begin position="73"/>
        <end position="97"/>
    </location>
</feature>
<evidence type="ECO:0000313" key="3">
    <source>
        <dbReference type="Proteomes" id="UP000799640"/>
    </source>
</evidence>
<protein>
    <submittedName>
        <fullName evidence="2">Uncharacterized protein</fullName>
    </submittedName>
</protein>
<feature type="compositionally biased region" description="Pro residues" evidence="1">
    <location>
        <begin position="219"/>
        <end position="228"/>
    </location>
</feature>
<gene>
    <name evidence="2" type="ORF">EJ06DRAFT_524488</name>
</gene>
<evidence type="ECO:0000256" key="1">
    <source>
        <dbReference type="SAM" id="MobiDB-lite"/>
    </source>
</evidence>
<feature type="compositionally biased region" description="Pro residues" evidence="1">
    <location>
        <begin position="159"/>
        <end position="168"/>
    </location>
</feature>
<dbReference type="Proteomes" id="UP000799640">
    <property type="component" value="Unassembled WGS sequence"/>
</dbReference>
<organism evidence="2 3">
    <name type="scientific">Trichodelitschia bisporula</name>
    <dbReference type="NCBI Taxonomy" id="703511"/>
    <lineage>
        <taxon>Eukaryota</taxon>
        <taxon>Fungi</taxon>
        <taxon>Dikarya</taxon>
        <taxon>Ascomycota</taxon>
        <taxon>Pezizomycotina</taxon>
        <taxon>Dothideomycetes</taxon>
        <taxon>Dothideomycetes incertae sedis</taxon>
        <taxon>Phaeotrichales</taxon>
        <taxon>Phaeotrichaceae</taxon>
        <taxon>Trichodelitschia</taxon>
    </lineage>
</organism>